<sequence>MTSFRAYSRFSSNIISIQILYIFVFSSILLLPPYCSPSPSLTTVSAINHFWFLGTTFSPRPEMVLTHRHRLEEGPGETVLPAATQEVEPSTEGPGHLQHCHYSVCPVFILHCVVWLIRKTGQV</sequence>
<name>A0ABV0PEU3_9TELE</name>
<keyword evidence="1" id="KW-1133">Transmembrane helix</keyword>
<organism evidence="2 3">
    <name type="scientific">Goodea atripinnis</name>
    <dbReference type="NCBI Taxonomy" id="208336"/>
    <lineage>
        <taxon>Eukaryota</taxon>
        <taxon>Metazoa</taxon>
        <taxon>Chordata</taxon>
        <taxon>Craniata</taxon>
        <taxon>Vertebrata</taxon>
        <taxon>Euteleostomi</taxon>
        <taxon>Actinopterygii</taxon>
        <taxon>Neopterygii</taxon>
        <taxon>Teleostei</taxon>
        <taxon>Neoteleostei</taxon>
        <taxon>Acanthomorphata</taxon>
        <taxon>Ovalentaria</taxon>
        <taxon>Atherinomorphae</taxon>
        <taxon>Cyprinodontiformes</taxon>
        <taxon>Goodeidae</taxon>
        <taxon>Goodea</taxon>
    </lineage>
</organism>
<accession>A0ABV0PEU3</accession>
<evidence type="ECO:0000313" key="2">
    <source>
        <dbReference type="EMBL" id="MEQ2181980.1"/>
    </source>
</evidence>
<proteinExistence type="predicted"/>
<protein>
    <submittedName>
        <fullName evidence="2">Uncharacterized protein</fullName>
    </submittedName>
</protein>
<evidence type="ECO:0000256" key="1">
    <source>
        <dbReference type="SAM" id="Phobius"/>
    </source>
</evidence>
<keyword evidence="1" id="KW-0472">Membrane</keyword>
<reference evidence="2 3" key="1">
    <citation type="submission" date="2021-06" db="EMBL/GenBank/DDBJ databases">
        <authorList>
            <person name="Palmer J.M."/>
        </authorList>
    </citation>
    <scope>NUCLEOTIDE SEQUENCE [LARGE SCALE GENOMIC DNA]</scope>
    <source>
        <strain evidence="2 3">GA_2019</strain>
        <tissue evidence="2">Muscle</tissue>
    </source>
</reference>
<gene>
    <name evidence="2" type="ORF">GOODEAATRI_017316</name>
</gene>
<feature type="transmembrane region" description="Helical" evidence="1">
    <location>
        <begin position="12"/>
        <end position="31"/>
    </location>
</feature>
<dbReference type="EMBL" id="JAHRIO010071365">
    <property type="protein sequence ID" value="MEQ2181980.1"/>
    <property type="molecule type" value="Genomic_DNA"/>
</dbReference>
<keyword evidence="1" id="KW-0812">Transmembrane</keyword>
<dbReference type="Proteomes" id="UP001476798">
    <property type="component" value="Unassembled WGS sequence"/>
</dbReference>
<evidence type="ECO:0000313" key="3">
    <source>
        <dbReference type="Proteomes" id="UP001476798"/>
    </source>
</evidence>
<keyword evidence="3" id="KW-1185">Reference proteome</keyword>
<comment type="caution">
    <text evidence="2">The sequence shown here is derived from an EMBL/GenBank/DDBJ whole genome shotgun (WGS) entry which is preliminary data.</text>
</comment>